<dbReference type="CDD" id="cd07377">
    <property type="entry name" value="WHTH_GntR"/>
    <property type="match status" value="1"/>
</dbReference>
<dbReference type="OrthoDB" id="9808770at2"/>
<evidence type="ECO:0000256" key="1">
    <source>
        <dbReference type="ARBA" id="ARBA00005384"/>
    </source>
</evidence>
<evidence type="ECO:0000256" key="4">
    <source>
        <dbReference type="ARBA" id="ARBA00023125"/>
    </source>
</evidence>
<keyword evidence="8" id="KW-1185">Reference proteome</keyword>
<dbReference type="STRING" id="404433.BTW07_02690"/>
<dbReference type="CDD" id="cd00609">
    <property type="entry name" value="AAT_like"/>
    <property type="match status" value="1"/>
</dbReference>
<dbReference type="RefSeq" id="WP_075568604.1">
    <property type="nucleotide sequence ID" value="NZ_MSDO01000002.1"/>
</dbReference>
<gene>
    <name evidence="7" type="ORF">BTW07_02690</name>
</gene>
<dbReference type="InterPro" id="IPR051446">
    <property type="entry name" value="HTH_trans_reg/aminotransferase"/>
</dbReference>
<evidence type="ECO:0000313" key="7">
    <source>
        <dbReference type="EMBL" id="OLO05862.1"/>
    </source>
</evidence>
<reference evidence="7 8" key="1">
    <citation type="submission" date="2016-12" db="EMBL/GenBank/DDBJ databases">
        <title>Draft genome sequences of strains Salinicola socius SMB35, Salinicola sp. MH3R3-1 and Chromohalobacter sp. SMB17 from the Verkhnekamsk potash mining region of Russia.</title>
        <authorList>
            <person name="Mavrodi D.V."/>
            <person name="Olsson B.E."/>
            <person name="Korsakova E.S."/>
            <person name="Pyankova A."/>
            <person name="Mavrodi O.V."/>
            <person name="Plotnikova E.G."/>
        </authorList>
    </citation>
    <scope>NUCLEOTIDE SEQUENCE [LARGE SCALE GENOMIC DNA]</scope>
    <source>
        <strain evidence="7 8">SMB35</strain>
    </source>
</reference>
<dbReference type="GO" id="GO:0030170">
    <property type="term" value="F:pyridoxal phosphate binding"/>
    <property type="evidence" value="ECO:0007669"/>
    <property type="project" value="InterPro"/>
</dbReference>
<dbReference type="InterPro" id="IPR004839">
    <property type="entry name" value="Aminotransferase_I/II_large"/>
</dbReference>
<comment type="similarity">
    <text evidence="1">In the C-terminal section; belongs to the class-I pyridoxal-phosphate-dependent aminotransferase family.</text>
</comment>
<dbReference type="GO" id="GO:0003700">
    <property type="term" value="F:DNA-binding transcription factor activity"/>
    <property type="evidence" value="ECO:0007669"/>
    <property type="project" value="InterPro"/>
</dbReference>
<dbReference type="InterPro" id="IPR036388">
    <property type="entry name" value="WH-like_DNA-bd_sf"/>
</dbReference>
<organism evidence="7 8">
    <name type="scientific">Salinicola socius</name>
    <dbReference type="NCBI Taxonomy" id="404433"/>
    <lineage>
        <taxon>Bacteria</taxon>
        <taxon>Pseudomonadati</taxon>
        <taxon>Pseudomonadota</taxon>
        <taxon>Gammaproteobacteria</taxon>
        <taxon>Oceanospirillales</taxon>
        <taxon>Halomonadaceae</taxon>
        <taxon>Salinicola</taxon>
    </lineage>
</organism>
<dbReference type="Gene3D" id="1.10.10.10">
    <property type="entry name" value="Winged helix-like DNA-binding domain superfamily/Winged helix DNA-binding domain"/>
    <property type="match status" value="1"/>
</dbReference>
<name>A0A1Q8SWZ0_9GAMM</name>
<dbReference type="PANTHER" id="PTHR46577:SF1">
    <property type="entry name" value="HTH-TYPE TRANSCRIPTIONAL REGULATORY PROTEIN GABR"/>
    <property type="match status" value="1"/>
</dbReference>
<evidence type="ECO:0000256" key="2">
    <source>
        <dbReference type="ARBA" id="ARBA00022898"/>
    </source>
</evidence>
<keyword evidence="4 7" id="KW-0238">DNA-binding</keyword>
<dbReference type="InterPro" id="IPR036390">
    <property type="entry name" value="WH_DNA-bd_sf"/>
</dbReference>
<dbReference type="InterPro" id="IPR015421">
    <property type="entry name" value="PyrdxlP-dep_Trfase_major"/>
</dbReference>
<dbReference type="GO" id="GO:0003677">
    <property type="term" value="F:DNA binding"/>
    <property type="evidence" value="ECO:0007669"/>
    <property type="project" value="UniProtKB-KW"/>
</dbReference>
<dbReference type="SUPFAM" id="SSF46785">
    <property type="entry name" value="Winged helix' DNA-binding domain"/>
    <property type="match status" value="1"/>
</dbReference>
<dbReference type="Pfam" id="PF00155">
    <property type="entry name" value="Aminotran_1_2"/>
    <property type="match status" value="1"/>
</dbReference>
<dbReference type="AlphaFoldDB" id="A0A1Q8SWZ0"/>
<dbReference type="InterPro" id="IPR015424">
    <property type="entry name" value="PyrdxlP-dep_Trfase"/>
</dbReference>
<dbReference type="PANTHER" id="PTHR46577">
    <property type="entry name" value="HTH-TYPE TRANSCRIPTIONAL REGULATORY PROTEIN GABR"/>
    <property type="match status" value="1"/>
</dbReference>
<accession>A0A1Q8SWZ0</accession>
<protein>
    <submittedName>
        <fullName evidence="7">DNA-binding protein</fullName>
    </submittedName>
</protein>
<proteinExistence type="inferred from homology"/>
<evidence type="ECO:0000259" key="6">
    <source>
        <dbReference type="PROSITE" id="PS50949"/>
    </source>
</evidence>
<dbReference type="InterPro" id="IPR000524">
    <property type="entry name" value="Tscrpt_reg_HTH_GntR"/>
</dbReference>
<dbReference type="Gene3D" id="3.40.640.10">
    <property type="entry name" value="Type I PLP-dependent aspartate aminotransferase-like (Major domain)"/>
    <property type="match status" value="1"/>
</dbReference>
<dbReference type="Proteomes" id="UP000186878">
    <property type="component" value="Unassembled WGS sequence"/>
</dbReference>
<feature type="domain" description="HTH gntR-type" evidence="6">
    <location>
        <begin position="14"/>
        <end position="82"/>
    </location>
</feature>
<dbReference type="SMART" id="SM00345">
    <property type="entry name" value="HTH_GNTR"/>
    <property type="match status" value="1"/>
</dbReference>
<dbReference type="EMBL" id="MSDO01000002">
    <property type="protein sequence ID" value="OLO05862.1"/>
    <property type="molecule type" value="Genomic_DNA"/>
</dbReference>
<evidence type="ECO:0000313" key="8">
    <source>
        <dbReference type="Proteomes" id="UP000186878"/>
    </source>
</evidence>
<keyword evidence="3" id="KW-0805">Transcription regulation</keyword>
<keyword evidence="5" id="KW-0804">Transcription</keyword>
<dbReference type="Pfam" id="PF00392">
    <property type="entry name" value="GntR"/>
    <property type="match status" value="1"/>
</dbReference>
<evidence type="ECO:0000256" key="5">
    <source>
        <dbReference type="ARBA" id="ARBA00023163"/>
    </source>
</evidence>
<comment type="caution">
    <text evidence="7">The sequence shown here is derived from an EMBL/GenBank/DDBJ whole genome shotgun (WGS) entry which is preliminary data.</text>
</comment>
<dbReference type="SUPFAM" id="SSF53383">
    <property type="entry name" value="PLP-dependent transferases"/>
    <property type="match status" value="1"/>
</dbReference>
<dbReference type="PROSITE" id="PS50949">
    <property type="entry name" value="HTH_GNTR"/>
    <property type="match status" value="1"/>
</dbReference>
<sequence length="468" mass="51512">MSNTPLRLDRTQNVPIYRQLYQRLREAMTDGRLPPGKRVPSVRSLASELNLSRGTVELAYQLLVSEGYFLPRGPAGTIVSPHLPDATGPAATLEAATGQEPKPDLEPPLPFQLGLPALDAFPDKLWTRLTHRRLRAQTSAELNYPPPTGHPALKRALVSYLGVSRGIACQPEQIFITDSYRDTLGLICRALLKPGDSGWFEEPGYVMARERLLNDGMHLTPVGVDAEGLNVEEGDSRAAQARFAVVTPTHQSPTGVTMTLARRQALLGWACREDAWVIEDDYDSEYRYHGHPVPALKSLDHDGRVLYAGTFSKVLFPAIKLAYLVVPLSQVAIFQRAMRRLSHGCPTLTQAVVADFIDEGHFARHLKRMRALYKERRENLRQTLEHHLGDRIHIDLQAGGMHLLARLPDGTDDVAIANRAASAGLGGHALSEWSLIPTRQSGLLLSFTNVTDTAHADALAARLAALMA</sequence>
<keyword evidence="2" id="KW-0663">Pyridoxal phosphate</keyword>
<evidence type="ECO:0000256" key="3">
    <source>
        <dbReference type="ARBA" id="ARBA00023015"/>
    </source>
</evidence>